<evidence type="ECO:0000256" key="4">
    <source>
        <dbReference type="ARBA" id="ARBA00022777"/>
    </source>
</evidence>
<comment type="caution">
    <text evidence="8">The sequence shown here is derived from an EMBL/GenBank/DDBJ whole genome shotgun (WGS) entry which is preliminary data.</text>
</comment>
<accession>A0A836KJQ9</accession>
<reference evidence="9" key="2">
    <citation type="journal article" date="2021" name="Sci. Data">
        <title>Chromosome-scale genome sequencing, assembly and annotation of six genomes from subfamily Leishmaniinae.</title>
        <authorList>
            <person name="Almutairi H."/>
            <person name="Urbaniak M.D."/>
            <person name="Bates M.D."/>
            <person name="Jariyapan N."/>
            <person name="Kwakye-Nuako G."/>
            <person name="Thomaz Soccol V."/>
            <person name="Al-Salem W.S."/>
            <person name="Dillon R.J."/>
            <person name="Bates P.A."/>
            <person name="Gatherer D."/>
        </authorList>
    </citation>
    <scope>NUCLEOTIDE SEQUENCE [LARGE SCALE GENOMIC DNA]</scope>
</reference>
<name>A0A836KJQ9_9TRYP</name>
<keyword evidence="2" id="KW-0808">Transferase</keyword>
<dbReference type="Proteomes" id="UP000673552">
    <property type="component" value="Unassembled WGS sequence"/>
</dbReference>
<dbReference type="PANTHER" id="PTHR45800:SF11">
    <property type="entry name" value="PHOSPHATIDYLINOSITOL 3-KINASE-RELATED PROTEIN KINASE"/>
    <property type="match status" value="1"/>
</dbReference>
<keyword evidence="5" id="KW-0067">ATP-binding</keyword>
<feature type="domain" description="PI3K/PI4K catalytic" evidence="7">
    <location>
        <begin position="349"/>
        <end position="651"/>
    </location>
</feature>
<dbReference type="EMBL" id="JAFEUZ010000027">
    <property type="protein sequence ID" value="KAG5475447.1"/>
    <property type="molecule type" value="Genomic_DNA"/>
</dbReference>
<sequence>MRAAREEPRRLLVKVAEDARGQQQQAASGSVHPVTSPLLLLPNREVVWLGNCREDELPHSHSSRELDLTPLAESGEDDRDGRGGKWDSGSTFVTSMQASLRAPTYHETTDIATDRTGSTRSGPHSHRGDAPKERERGLSGADTVETPAAGMTPPSSASFWFASFSCDLPNTRGCPPALVRCGGDTARRRFRKCVQHADPAHADCGRCTGPTTSTAMPTAAPSNGHPCFPDAWCFEGRDAMLTNDTEGDRSLCLRRRRCRGSSSCSPRDYWTMRPRLCGVNEALLQNASASSKPLSSRQVLSAFSLWDAPLRLELHGNSAGGTYMVRLARLSSSPTAPTSATNVSGDGDAIVAIFKPCDEEIGQVGNPHANCESDRTETFAPGSGSPREVLAYLLDHGHNAGVPPTLEVISTYWPKAYTTRVDDAGDGGAAADSPMCALDAAAGGGAAPASGGLHGQCVDEKDRRGTGAIDDRHMAARAVANVHAQIGSLQLFIPDCKEAADVLPGHFDVDEVHALAIFDIRTLNGDRHGGNVLVRNYHRRRDGRRVSMARRPRCATLASTTAGDRMALSPAVPSTAVGPPAEVPATGSDVKDDAPQLIPIDHSYICPSGYADPDYEWLSWPQSKKPFSKRNLAYIAALDAVEDAQLVRTALLAHSSAGSLSVSTPPVEAGFYDVEAEERQPEAALTSRTHSGLQRARAAAQKSAILCPASASLATRHTPQHHCNQCNRCTAAAQLGEHAVFSPLQTVPTEEEVAPRTGSVAVLFALTAPIAQKPIGASAGDVAACPAPHVRAWRTVTGDLRKFSGMDGFNEQESSGSAAAFCAGAVASAWSLSSSPSSSNASFPASHAESSRRVSAPVAHDRDAANTAADVIRCTTRLLQIAALEFHMTAYEIGSLCRRPRVTQASLLEEVLEESKDELTWEPVWRRFDDNIRQRLARRRRSAP</sequence>
<evidence type="ECO:0000256" key="6">
    <source>
        <dbReference type="SAM" id="MobiDB-lite"/>
    </source>
</evidence>
<dbReference type="Pfam" id="PF00454">
    <property type="entry name" value="PI3_PI4_kinase"/>
    <property type="match status" value="1"/>
</dbReference>
<evidence type="ECO:0000259" key="7">
    <source>
        <dbReference type="Pfam" id="PF00454"/>
    </source>
</evidence>
<evidence type="ECO:0000256" key="5">
    <source>
        <dbReference type="ARBA" id="ARBA00022840"/>
    </source>
</evidence>
<comment type="similarity">
    <text evidence="1">Belongs to the PI3/PI4-kinase family. Type II PI4K subfamily.</text>
</comment>
<reference evidence="9" key="1">
    <citation type="journal article" date="2021" name="Microbiol. Resour. Announc.">
        <title>LGAAP: Leishmaniinae Genome Assembly and Annotation Pipeline.</title>
        <authorList>
            <person name="Almutairi H."/>
            <person name="Urbaniak M.D."/>
            <person name="Bates M.D."/>
            <person name="Jariyapan N."/>
            <person name="Kwakye-Nuako G."/>
            <person name="Thomaz-Soccol V."/>
            <person name="Al-Salem W.S."/>
            <person name="Dillon R.J."/>
            <person name="Bates P.A."/>
            <person name="Gatherer D."/>
        </authorList>
    </citation>
    <scope>NUCLEOTIDE SEQUENCE [LARGE SCALE GENOMIC DNA]</scope>
</reference>
<dbReference type="OrthoDB" id="267514at2759"/>
<feature type="compositionally biased region" description="Basic and acidic residues" evidence="6">
    <location>
        <begin position="126"/>
        <end position="137"/>
    </location>
</feature>
<evidence type="ECO:0000313" key="8">
    <source>
        <dbReference type="EMBL" id="KAG5475447.1"/>
    </source>
</evidence>
<feature type="region of interest" description="Disordered" evidence="6">
    <location>
        <begin position="571"/>
        <end position="592"/>
    </location>
</feature>
<dbReference type="KEGG" id="lmat:92513614"/>
<dbReference type="GO" id="GO:0005524">
    <property type="term" value="F:ATP binding"/>
    <property type="evidence" value="ECO:0007669"/>
    <property type="project" value="UniProtKB-KW"/>
</dbReference>
<dbReference type="RefSeq" id="XP_067177712.1">
    <property type="nucleotide sequence ID" value="XM_067321102.1"/>
</dbReference>
<protein>
    <recommendedName>
        <fullName evidence="7">PI3K/PI4K catalytic domain-containing protein</fullName>
    </recommendedName>
</protein>
<evidence type="ECO:0000313" key="9">
    <source>
        <dbReference type="Proteomes" id="UP000673552"/>
    </source>
</evidence>
<dbReference type="InterPro" id="IPR000403">
    <property type="entry name" value="PI3/4_kinase_cat_dom"/>
</dbReference>
<feature type="region of interest" description="Disordered" evidence="6">
    <location>
        <begin position="102"/>
        <end position="152"/>
    </location>
</feature>
<feature type="compositionally biased region" description="Basic and acidic residues" evidence="6">
    <location>
        <begin position="56"/>
        <end position="67"/>
    </location>
</feature>
<dbReference type="GeneID" id="92513614"/>
<feature type="region of interest" description="Disordered" evidence="6">
    <location>
        <begin position="56"/>
        <end position="90"/>
    </location>
</feature>
<dbReference type="InterPro" id="IPR044571">
    <property type="entry name" value="P4KG1-8"/>
</dbReference>
<keyword evidence="4" id="KW-0418">Kinase</keyword>
<proteinExistence type="inferred from homology"/>
<evidence type="ECO:0000256" key="3">
    <source>
        <dbReference type="ARBA" id="ARBA00022741"/>
    </source>
</evidence>
<dbReference type="AlphaFoldDB" id="A0A836KJQ9"/>
<feature type="region of interest" description="Disordered" evidence="6">
    <location>
        <begin position="840"/>
        <end position="859"/>
    </location>
</feature>
<keyword evidence="9" id="KW-1185">Reference proteome</keyword>
<keyword evidence="3" id="KW-0547">Nucleotide-binding</keyword>
<evidence type="ECO:0000256" key="1">
    <source>
        <dbReference type="ARBA" id="ARBA00008941"/>
    </source>
</evidence>
<evidence type="ECO:0000256" key="2">
    <source>
        <dbReference type="ARBA" id="ARBA00022679"/>
    </source>
</evidence>
<dbReference type="GO" id="GO:0016301">
    <property type="term" value="F:kinase activity"/>
    <property type="evidence" value="ECO:0007669"/>
    <property type="project" value="UniProtKB-KW"/>
</dbReference>
<dbReference type="PANTHER" id="PTHR45800">
    <property type="entry name" value="PHOSPHATIDYLINOSITOL 4-KINASE GAMMA"/>
    <property type="match status" value="1"/>
</dbReference>
<organism evidence="8 9">
    <name type="scientific">Leishmania martiniquensis</name>
    <dbReference type="NCBI Taxonomy" id="1580590"/>
    <lineage>
        <taxon>Eukaryota</taxon>
        <taxon>Discoba</taxon>
        <taxon>Euglenozoa</taxon>
        <taxon>Kinetoplastea</taxon>
        <taxon>Metakinetoplastina</taxon>
        <taxon>Trypanosomatida</taxon>
        <taxon>Trypanosomatidae</taxon>
        <taxon>Leishmaniinae</taxon>
        <taxon>Leishmania</taxon>
    </lineage>
</organism>
<gene>
    <name evidence="8" type="ORF">LSCM1_03567</name>
</gene>